<proteinExistence type="predicted"/>
<keyword evidence="4 5" id="KW-0472">Membrane</keyword>
<dbReference type="Gene3D" id="1.20.120.1630">
    <property type="match status" value="1"/>
</dbReference>
<protein>
    <submittedName>
        <fullName evidence="6">Unannotated protein</fullName>
    </submittedName>
</protein>
<evidence type="ECO:0000256" key="4">
    <source>
        <dbReference type="ARBA" id="ARBA00023136"/>
    </source>
</evidence>
<evidence type="ECO:0000256" key="1">
    <source>
        <dbReference type="ARBA" id="ARBA00004127"/>
    </source>
</evidence>
<gene>
    <name evidence="6" type="ORF">UFOPK3772_01602</name>
</gene>
<name>A0A6J7K7E5_9ZZZZ</name>
<reference evidence="6" key="1">
    <citation type="submission" date="2020-05" db="EMBL/GenBank/DDBJ databases">
        <authorList>
            <person name="Chiriac C."/>
            <person name="Salcher M."/>
            <person name="Ghai R."/>
            <person name="Kavagutti S V."/>
        </authorList>
    </citation>
    <scope>NUCLEOTIDE SEQUENCE</scope>
</reference>
<evidence type="ECO:0000256" key="3">
    <source>
        <dbReference type="ARBA" id="ARBA00022989"/>
    </source>
</evidence>
<keyword evidence="3 5" id="KW-1133">Transmembrane helix</keyword>
<comment type="subcellular location">
    <subcellularLocation>
        <location evidence="1">Endomembrane system</location>
        <topology evidence="1">Multi-pass membrane protein</topology>
    </subcellularLocation>
</comment>
<dbReference type="InterPro" id="IPR007318">
    <property type="entry name" value="Phopholipid_MeTrfase"/>
</dbReference>
<feature type="transmembrane region" description="Helical" evidence="5">
    <location>
        <begin position="12"/>
        <end position="34"/>
    </location>
</feature>
<dbReference type="EMBL" id="CAFBNE010000047">
    <property type="protein sequence ID" value="CAB4951868.1"/>
    <property type="molecule type" value="Genomic_DNA"/>
</dbReference>
<dbReference type="AlphaFoldDB" id="A0A6J7K7E5"/>
<sequence length="37" mass="3988">MSGVYSVVRHPMYAAVLLIVIGVVIVAGSIWGWLWGS</sequence>
<dbReference type="GO" id="GO:0012505">
    <property type="term" value="C:endomembrane system"/>
    <property type="evidence" value="ECO:0007669"/>
    <property type="project" value="UniProtKB-SubCell"/>
</dbReference>
<keyword evidence="2 5" id="KW-0812">Transmembrane</keyword>
<evidence type="ECO:0000256" key="2">
    <source>
        <dbReference type="ARBA" id="ARBA00022692"/>
    </source>
</evidence>
<organism evidence="6">
    <name type="scientific">freshwater metagenome</name>
    <dbReference type="NCBI Taxonomy" id="449393"/>
    <lineage>
        <taxon>unclassified sequences</taxon>
        <taxon>metagenomes</taxon>
        <taxon>ecological metagenomes</taxon>
    </lineage>
</organism>
<evidence type="ECO:0000256" key="5">
    <source>
        <dbReference type="SAM" id="Phobius"/>
    </source>
</evidence>
<dbReference type="Pfam" id="PF04191">
    <property type="entry name" value="PEMT"/>
    <property type="match status" value="1"/>
</dbReference>
<evidence type="ECO:0000313" key="6">
    <source>
        <dbReference type="EMBL" id="CAB4951868.1"/>
    </source>
</evidence>
<accession>A0A6J7K7E5</accession>